<evidence type="ECO:0000313" key="10">
    <source>
        <dbReference type="EMBL" id="MDJ1481572.1"/>
    </source>
</evidence>
<dbReference type="InterPro" id="IPR050925">
    <property type="entry name" value="Rhomboid_protease_S54"/>
</dbReference>
<dbReference type="InterPro" id="IPR022764">
    <property type="entry name" value="Peptidase_S54_rhomboid_dom"/>
</dbReference>
<feature type="transmembrane region" description="Helical" evidence="8">
    <location>
        <begin position="203"/>
        <end position="222"/>
    </location>
</feature>
<evidence type="ECO:0000256" key="5">
    <source>
        <dbReference type="ARBA" id="ARBA00022989"/>
    </source>
</evidence>
<evidence type="ECO:0000256" key="7">
    <source>
        <dbReference type="PROSITE-ProRule" id="PRU00339"/>
    </source>
</evidence>
<reference evidence="10" key="1">
    <citation type="submission" date="2023-05" db="EMBL/GenBank/DDBJ databases">
        <authorList>
            <person name="Zhang X."/>
        </authorList>
    </citation>
    <scope>NUCLEOTIDE SEQUENCE</scope>
    <source>
        <strain evidence="10">YF14B1</strain>
    </source>
</reference>
<dbReference type="Pfam" id="PF01694">
    <property type="entry name" value="Rhomboid"/>
    <property type="match status" value="1"/>
</dbReference>
<dbReference type="PANTHER" id="PTHR43731:SF14">
    <property type="entry name" value="PRESENILIN-ASSOCIATED RHOMBOID-LIKE PROTEIN, MITOCHONDRIAL"/>
    <property type="match status" value="1"/>
</dbReference>
<organism evidence="10 11">
    <name type="scientific">Xanthocytophaga flava</name>
    <dbReference type="NCBI Taxonomy" id="3048013"/>
    <lineage>
        <taxon>Bacteria</taxon>
        <taxon>Pseudomonadati</taxon>
        <taxon>Bacteroidota</taxon>
        <taxon>Cytophagia</taxon>
        <taxon>Cytophagales</taxon>
        <taxon>Rhodocytophagaceae</taxon>
        <taxon>Xanthocytophaga</taxon>
    </lineage>
</organism>
<dbReference type="GO" id="GO:0004252">
    <property type="term" value="F:serine-type endopeptidase activity"/>
    <property type="evidence" value="ECO:0007669"/>
    <property type="project" value="InterPro"/>
</dbReference>
<keyword evidence="6 8" id="KW-0472">Membrane</keyword>
<gene>
    <name evidence="10" type="ORF">QNI16_13820</name>
</gene>
<keyword evidence="5 8" id="KW-1133">Transmembrane helix</keyword>
<comment type="similarity">
    <text evidence="2">Belongs to the peptidase S54 family.</text>
</comment>
<dbReference type="RefSeq" id="WP_313979518.1">
    <property type="nucleotide sequence ID" value="NZ_JASJOS010000005.1"/>
</dbReference>
<dbReference type="InterPro" id="IPR019734">
    <property type="entry name" value="TPR_rpt"/>
</dbReference>
<evidence type="ECO:0000256" key="6">
    <source>
        <dbReference type="ARBA" id="ARBA00023136"/>
    </source>
</evidence>
<feature type="transmembrane region" description="Helical" evidence="8">
    <location>
        <begin position="100"/>
        <end position="119"/>
    </location>
</feature>
<dbReference type="GO" id="GO:0016020">
    <property type="term" value="C:membrane"/>
    <property type="evidence" value="ECO:0007669"/>
    <property type="project" value="UniProtKB-SubCell"/>
</dbReference>
<sequence length="318" mass="36530">MEEISNPPTDITFKKYIPIITVLCCLVSIVLFIGINLQDNRDTWEAYRKWGSPSMTDIFGGDYWGLITSNFLHVEIWHIAFNLYWLWILGKKIEFETNKVFYILFILSSALVSSLAQLAFSDTTGIGLSGIGYALFGFLFVKSKTTEEYKNYLTKNTVNLFLVWLVVGVILTKAGTWKIGNAAHIGGLFWGVLVAYTAKFDNYLQWATGLMYISGLTFLIFYSPFSTSYLSYQAYELHKVQQVDAAIEAYKKILKRDPDNEFANENLKQLEVYQLEKKAIELHTKQKYTEAQLIYNQILSIDPSNEWAKENLIRLPSE</sequence>
<dbReference type="Proteomes" id="UP001241110">
    <property type="component" value="Unassembled WGS sequence"/>
</dbReference>
<comment type="subcellular location">
    <subcellularLocation>
        <location evidence="1">Membrane</location>
        <topology evidence="1">Multi-pass membrane protein</topology>
    </subcellularLocation>
</comment>
<evidence type="ECO:0000256" key="4">
    <source>
        <dbReference type="ARBA" id="ARBA00022801"/>
    </source>
</evidence>
<dbReference type="SUPFAM" id="SSF48452">
    <property type="entry name" value="TPR-like"/>
    <property type="match status" value="1"/>
</dbReference>
<proteinExistence type="inferred from homology"/>
<feature type="transmembrane region" description="Helical" evidence="8">
    <location>
        <begin position="125"/>
        <end position="141"/>
    </location>
</feature>
<dbReference type="Gene3D" id="1.20.1540.10">
    <property type="entry name" value="Rhomboid-like"/>
    <property type="match status" value="1"/>
</dbReference>
<dbReference type="SUPFAM" id="SSF144091">
    <property type="entry name" value="Rhomboid-like"/>
    <property type="match status" value="1"/>
</dbReference>
<accession>A0AAE3QLL3</accession>
<feature type="domain" description="Peptidase S54 rhomboid" evidence="9">
    <location>
        <begin position="61"/>
        <end position="197"/>
    </location>
</feature>
<comment type="caution">
    <text evidence="10">The sequence shown here is derived from an EMBL/GenBank/DDBJ whole genome shotgun (WGS) entry which is preliminary data.</text>
</comment>
<dbReference type="AlphaFoldDB" id="A0AAE3QLL3"/>
<dbReference type="InterPro" id="IPR035952">
    <property type="entry name" value="Rhomboid-like_sf"/>
</dbReference>
<feature type="repeat" description="TPR" evidence="7">
    <location>
        <begin position="227"/>
        <end position="260"/>
    </location>
</feature>
<evidence type="ECO:0000256" key="3">
    <source>
        <dbReference type="ARBA" id="ARBA00022692"/>
    </source>
</evidence>
<name>A0AAE3QLL3_9BACT</name>
<dbReference type="PROSITE" id="PS50005">
    <property type="entry name" value="TPR"/>
    <property type="match status" value="1"/>
</dbReference>
<keyword evidence="3 8" id="KW-0812">Transmembrane</keyword>
<dbReference type="InterPro" id="IPR011990">
    <property type="entry name" value="TPR-like_helical_dom_sf"/>
</dbReference>
<dbReference type="EC" id="3.4.21.-" evidence="10"/>
<dbReference type="EMBL" id="JASJOS010000005">
    <property type="protein sequence ID" value="MDJ1481572.1"/>
    <property type="molecule type" value="Genomic_DNA"/>
</dbReference>
<dbReference type="GO" id="GO:0006508">
    <property type="term" value="P:proteolysis"/>
    <property type="evidence" value="ECO:0007669"/>
    <property type="project" value="UniProtKB-KW"/>
</dbReference>
<keyword evidence="4 10" id="KW-0378">Hydrolase</keyword>
<evidence type="ECO:0000313" key="11">
    <source>
        <dbReference type="Proteomes" id="UP001241110"/>
    </source>
</evidence>
<protein>
    <submittedName>
        <fullName evidence="10">Rhomboid family intramembrane serine protease</fullName>
        <ecNumber evidence="10">3.4.21.-</ecNumber>
    </submittedName>
</protein>
<dbReference type="PANTHER" id="PTHR43731">
    <property type="entry name" value="RHOMBOID PROTEASE"/>
    <property type="match status" value="1"/>
</dbReference>
<keyword evidence="10" id="KW-0645">Protease</keyword>
<evidence type="ECO:0000256" key="2">
    <source>
        <dbReference type="ARBA" id="ARBA00009045"/>
    </source>
</evidence>
<feature type="transmembrane region" description="Helical" evidence="8">
    <location>
        <begin position="16"/>
        <end position="35"/>
    </location>
</feature>
<dbReference type="Gene3D" id="1.25.40.10">
    <property type="entry name" value="Tetratricopeptide repeat domain"/>
    <property type="match status" value="1"/>
</dbReference>
<dbReference type="SMART" id="SM00028">
    <property type="entry name" value="TPR"/>
    <property type="match status" value="2"/>
</dbReference>
<feature type="transmembrane region" description="Helical" evidence="8">
    <location>
        <begin position="63"/>
        <end position="88"/>
    </location>
</feature>
<evidence type="ECO:0000256" key="1">
    <source>
        <dbReference type="ARBA" id="ARBA00004141"/>
    </source>
</evidence>
<evidence type="ECO:0000259" key="9">
    <source>
        <dbReference type="Pfam" id="PF01694"/>
    </source>
</evidence>
<keyword evidence="7" id="KW-0802">TPR repeat</keyword>
<evidence type="ECO:0000256" key="8">
    <source>
        <dbReference type="SAM" id="Phobius"/>
    </source>
</evidence>